<evidence type="ECO:0000256" key="4">
    <source>
        <dbReference type="ARBA" id="ARBA00022833"/>
    </source>
</evidence>
<keyword evidence="2" id="KW-0489">Methyltransferase</keyword>
<evidence type="ECO:0000313" key="7">
    <source>
        <dbReference type="EMBL" id="OXU18466.1"/>
    </source>
</evidence>
<evidence type="ECO:0000313" key="8">
    <source>
        <dbReference type="Proteomes" id="UP000215335"/>
    </source>
</evidence>
<evidence type="ECO:0000259" key="6">
    <source>
        <dbReference type="PROSITE" id="PS51471"/>
    </source>
</evidence>
<keyword evidence="8" id="KW-1185">Reference proteome</keyword>
<dbReference type="GO" id="GO:0005737">
    <property type="term" value="C:cytoplasm"/>
    <property type="evidence" value="ECO:0007669"/>
    <property type="project" value="TreeGrafter"/>
</dbReference>
<dbReference type="PANTHER" id="PTHR13069">
    <property type="entry name" value="ALKYLATED DNA REPAIR PROTEIN ALKB HOMOLOG 8"/>
    <property type="match status" value="1"/>
</dbReference>
<dbReference type="PANTHER" id="PTHR13069:SF21">
    <property type="entry name" value="ALKYLATED DNA REPAIR PROTEIN ALKB HOMOLOG 8"/>
    <property type="match status" value="1"/>
</dbReference>
<dbReference type="Proteomes" id="UP000215335">
    <property type="component" value="Unassembled WGS sequence"/>
</dbReference>
<proteinExistence type="predicted"/>
<keyword evidence="3" id="KW-0808">Transferase</keyword>
<protein>
    <recommendedName>
        <fullName evidence="6">Fe2OG dioxygenase domain-containing protein</fullName>
    </recommendedName>
</protein>
<dbReference type="OrthoDB" id="271595at2759"/>
<dbReference type="EMBL" id="NNAY01004036">
    <property type="protein sequence ID" value="OXU18466.1"/>
    <property type="molecule type" value="Genomic_DNA"/>
</dbReference>
<evidence type="ECO:0000256" key="3">
    <source>
        <dbReference type="ARBA" id="ARBA00022679"/>
    </source>
</evidence>
<keyword evidence="4" id="KW-0862">Zinc</keyword>
<dbReference type="GO" id="GO:0002098">
    <property type="term" value="P:tRNA wobble uridine modification"/>
    <property type="evidence" value="ECO:0007669"/>
    <property type="project" value="TreeGrafter"/>
</dbReference>
<dbReference type="Pfam" id="PF13532">
    <property type="entry name" value="2OG-FeII_Oxy_2"/>
    <property type="match status" value="1"/>
</dbReference>
<sequence length="609" mass="69137">MEERSNKSSRKCTRKQKRAQHRLVRDMDVECSEEPTQYLAVCNAGLVTGLKRESFERFVADVVPNHQLTMPPGKSYCFVDFFTVERSTSFYEKVHGKLKVPEQNTVFYLLYIKTIPCSEESLGSDLPPGLRLLTDFVSPEEEAALLQSIDWDEEEGTVQVTVFKCYPIVAFPADSADSELKHRKVKHFGYKFRYDNNLVDVDDPIGPIPKDYEFLQALFEKHGCGNHKYDQITVNRYLPGQGIPPHVDTHSVFEDPILSLSLGSACVMDFKRGDKKIALDLPARSLLIMSGEARYAWSHGICPRHNDNVQTSSGFSTRSRATRLSFTFRKVHRGDCECRYGEYCDSQRSSVPAEITPIDGSIASELEKSCVHGVYEEISSHFNETRHKQWPNVAKFIESIETGGLLLDVGCGNGKYLHGQPDVFKMGCDRSAGLAGICRSRGFQVTLADCLQLPYKSRTFDAVLCIAVIHHLSTGERRKQAVAEIMRILRASGRALVYVWAKEQNKDSEKSTYLKFNANKKNDSSANEKTQQLRTLANNLTLPVHENRTEFTHSDMLVPWKRKGGGDFLRFYHVFESGELEELCSDLPDTEIERVYYDQGNWCVVLRKL</sequence>
<dbReference type="STRING" id="543379.A0A232EJC4"/>
<dbReference type="InterPro" id="IPR051422">
    <property type="entry name" value="AlkB_tRNA_MeTrf/Diox"/>
</dbReference>
<dbReference type="Gene3D" id="3.40.50.150">
    <property type="entry name" value="Vaccinia Virus protein VP39"/>
    <property type="match status" value="1"/>
</dbReference>
<dbReference type="GO" id="GO:0000049">
    <property type="term" value="F:tRNA binding"/>
    <property type="evidence" value="ECO:0007669"/>
    <property type="project" value="TreeGrafter"/>
</dbReference>
<dbReference type="SUPFAM" id="SSF53335">
    <property type="entry name" value="S-adenosyl-L-methionine-dependent methyltransferases"/>
    <property type="match status" value="1"/>
</dbReference>
<evidence type="ECO:0000256" key="5">
    <source>
        <dbReference type="ARBA" id="ARBA00022884"/>
    </source>
</evidence>
<dbReference type="InterPro" id="IPR005123">
    <property type="entry name" value="Oxoglu/Fe-dep_dioxygenase_dom"/>
</dbReference>
<dbReference type="InterPro" id="IPR012677">
    <property type="entry name" value="Nucleotide-bd_a/b_plait_sf"/>
</dbReference>
<dbReference type="InterPro" id="IPR037151">
    <property type="entry name" value="AlkB-like_sf"/>
</dbReference>
<accession>A0A232EJC4</accession>
<dbReference type="InterPro" id="IPR029063">
    <property type="entry name" value="SAM-dependent_MTases_sf"/>
</dbReference>
<gene>
    <name evidence="7" type="ORF">TSAR_009395</name>
</gene>
<dbReference type="GO" id="GO:0008757">
    <property type="term" value="F:S-adenosylmethionine-dependent methyltransferase activity"/>
    <property type="evidence" value="ECO:0007669"/>
    <property type="project" value="InterPro"/>
</dbReference>
<dbReference type="AlphaFoldDB" id="A0A232EJC4"/>
<organism evidence="7 8">
    <name type="scientific">Trichomalopsis sarcophagae</name>
    <dbReference type="NCBI Taxonomy" id="543379"/>
    <lineage>
        <taxon>Eukaryota</taxon>
        <taxon>Metazoa</taxon>
        <taxon>Ecdysozoa</taxon>
        <taxon>Arthropoda</taxon>
        <taxon>Hexapoda</taxon>
        <taxon>Insecta</taxon>
        <taxon>Pterygota</taxon>
        <taxon>Neoptera</taxon>
        <taxon>Endopterygota</taxon>
        <taxon>Hymenoptera</taxon>
        <taxon>Apocrita</taxon>
        <taxon>Proctotrupomorpha</taxon>
        <taxon>Chalcidoidea</taxon>
        <taxon>Pteromalidae</taxon>
        <taxon>Pteromalinae</taxon>
        <taxon>Trichomalopsis</taxon>
    </lineage>
</organism>
<dbReference type="GO" id="GO:0005634">
    <property type="term" value="C:nucleus"/>
    <property type="evidence" value="ECO:0007669"/>
    <property type="project" value="TreeGrafter"/>
</dbReference>
<evidence type="ECO:0000256" key="2">
    <source>
        <dbReference type="ARBA" id="ARBA00022603"/>
    </source>
</evidence>
<name>A0A232EJC4_9HYME</name>
<dbReference type="GO" id="GO:0030488">
    <property type="term" value="P:tRNA methylation"/>
    <property type="evidence" value="ECO:0007669"/>
    <property type="project" value="TreeGrafter"/>
</dbReference>
<dbReference type="PROSITE" id="PS51471">
    <property type="entry name" value="FE2OG_OXY"/>
    <property type="match status" value="1"/>
</dbReference>
<dbReference type="GO" id="GO:0106335">
    <property type="term" value="F:tRNA (5-carboxymethyluridine(34)-5-O)-methyltransferase activity"/>
    <property type="evidence" value="ECO:0007669"/>
    <property type="project" value="TreeGrafter"/>
</dbReference>
<comment type="cofactor">
    <cofactor evidence="1">
        <name>Fe(2+)</name>
        <dbReference type="ChEBI" id="CHEBI:29033"/>
    </cofactor>
</comment>
<dbReference type="Pfam" id="PF08241">
    <property type="entry name" value="Methyltransf_11"/>
    <property type="match status" value="1"/>
</dbReference>
<dbReference type="CDD" id="cd02440">
    <property type="entry name" value="AdoMet_MTases"/>
    <property type="match status" value="1"/>
</dbReference>
<comment type="caution">
    <text evidence="7">The sequence shown here is derived from an EMBL/GenBank/DDBJ whole genome shotgun (WGS) entry which is preliminary data.</text>
</comment>
<evidence type="ECO:0000256" key="1">
    <source>
        <dbReference type="ARBA" id="ARBA00001954"/>
    </source>
</evidence>
<keyword evidence="5" id="KW-0694">RNA-binding</keyword>
<dbReference type="Gene3D" id="3.30.70.330">
    <property type="match status" value="1"/>
</dbReference>
<dbReference type="InterPro" id="IPR013216">
    <property type="entry name" value="Methyltransf_11"/>
</dbReference>
<dbReference type="InterPro" id="IPR027450">
    <property type="entry name" value="AlkB-like"/>
</dbReference>
<reference evidence="7 8" key="1">
    <citation type="journal article" date="2017" name="Curr. Biol.">
        <title>The Evolution of Venom by Co-option of Single-Copy Genes.</title>
        <authorList>
            <person name="Martinson E.O."/>
            <person name="Mrinalini"/>
            <person name="Kelkar Y.D."/>
            <person name="Chang C.H."/>
            <person name="Werren J.H."/>
        </authorList>
    </citation>
    <scope>NUCLEOTIDE SEQUENCE [LARGE SCALE GENOMIC DNA]</scope>
    <source>
        <strain evidence="7 8">Alberta</strain>
        <tissue evidence="7">Whole body</tissue>
    </source>
</reference>
<dbReference type="Gene3D" id="2.60.120.590">
    <property type="entry name" value="Alpha-ketoglutarate-dependent dioxygenase AlkB-like"/>
    <property type="match status" value="1"/>
</dbReference>
<dbReference type="SUPFAM" id="SSF51197">
    <property type="entry name" value="Clavaminate synthase-like"/>
    <property type="match status" value="1"/>
</dbReference>
<feature type="domain" description="Fe2OG dioxygenase" evidence="6">
    <location>
        <begin position="228"/>
        <end position="332"/>
    </location>
</feature>